<dbReference type="SUPFAM" id="SSF54919">
    <property type="entry name" value="Nucleoside diphosphate kinase, NDK"/>
    <property type="match status" value="3"/>
</dbReference>
<evidence type="ECO:0000256" key="1">
    <source>
        <dbReference type="ARBA" id="ARBA00008142"/>
    </source>
</evidence>
<reference evidence="5 6" key="1">
    <citation type="submission" date="2024-02" db="EMBL/GenBank/DDBJ databases">
        <authorList>
            <person name="Daric V."/>
            <person name="Darras S."/>
        </authorList>
    </citation>
    <scope>NUCLEOTIDE SEQUENCE [LARGE SCALE GENOMIC DNA]</scope>
</reference>
<feature type="binding site" evidence="2">
    <location>
        <position position="364"/>
    </location>
    <ligand>
        <name>ATP</name>
        <dbReference type="ChEBI" id="CHEBI:30616"/>
    </ligand>
</feature>
<feature type="binding site" evidence="2">
    <location>
        <position position="334"/>
    </location>
    <ligand>
        <name>ATP</name>
        <dbReference type="ChEBI" id="CHEBI:30616"/>
    </ligand>
</feature>
<evidence type="ECO:0000259" key="4">
    <source>
        <dbReference type="SMART" id="SM00562"/>
    </source>
</evidence>
<feature type="binding site" evidence="2">
    <location>
        <position position="306"/>
    </location>
    <ligand>
        <name>ATP</name>
        <dbReference type="ChEBI" id="CHEBI:30616"/>
    </ligand>
</feature>
<dbReference type="InterPro" id="IPR001564">
    <property type="entry name" value="Nucleoside_diP_kinase"/>
</dbReference>
<dbReference type="PROSITE" id="PS51374">
    <property type="entry name" value="NDPK_LIKE"/>
    <property type="match status" value="3"/>
</dbReference>
<evidence type="ECO:0000256" key="3">
    <source>
        <dbReference type="RuleBase" id="RU004011"/>
    </source>
</evidence>
<evidence type="ECO:0000256" key="2">
    <source>
        <dbReference type="PROSITE-ProRule" id="PRU00706"/>
    </source>
</evidence>
<dbReference type="Pfam" id="PF00334">
    <property type="entry name" value="NDK"/>
    <property type="match status" value="3"/>
</dbReference>
<dbReference type="PANTHER" id="PTHR46161">
    <property type="entry name" value="NUCLEOSIDE DIPHOSPHATE KINASE"/>
    <property type="match status" value="1"/>
</dbReference>
<comment type="similarity">
    <text evidence="1 2 3">Belongs to the NDK family.</text>
</comment>
<dbReference type="Gene3D" id="3.30.70.141">
    <property type="entry name" value="Nucleoside diphosphate kinase-like domain"/>
    <property type="match status" value="3"/>
</dbReference>
<dbReference type="PRINTS" id="PR01243">
    <property type="entry name" value="NUCDPKINASE"/>
</dbReference>
<comment type="caution">
    <text evidence="2">Lacks conserved residue(s) required for the propagation of feature annotation.</text>
</comment>
<dbReference type="PANTHER" id="PTHR46161:SF1">
    <property type="entry name" value="NUCLEOSIDE DIPHOSPHATE KINASE HOMOLOG 5"/>
    <property type="match status" value="1"/>
</dbReference>
<keyword evidence="6" id="KW-1185">Reference proteome</keyword>
<evidence type="ECO:0000313" key="5">
    <source>
        <dbReference type="EMBL" id="CAK8674015.1"/>
    </source>
</evidence>
<feature type="binding site" evidence="2">
    <location>
        <position position="260"/>
    </location>
    <ligand>
        <name>ATP</name>
        <dbReference type="ChEBI" id="CHEBI:30616"/>
    </ligand>
</feature>
<protein>
    <recommendedName>
        <fullName evidence="4">Nucleoside diphosphate kinase-like domain-containing protein</fullName>
    </recommendedName>
</protein>
<dbReference type="InterPro" id="IPR034907">
    <property type="entry name" value="NDK-like_dom"/>
</dbReference>
<name>A0ABP0F2W5_CLALP</name>
<gene>
    <name evidence="5" type="ORF">CVLEPA_LOCUS3737</name>
</gene>
<accession>A0ABP0F2W5</accession>
<organism evidence="5 6">
    <name type="scientific">Clavelina lepadiformis</name>
    <name type="common">Light-bulb sea squirt</name>
    <name type="synonym">Ascidia lepadiformis</name>
    <dbReference type="NCBI Taxonomy" id="159417"/>
    <lineage>
        <taxon>Eukaryota</taxon>
        <taxon>Metazoa</taxon>
        <taxon>Chordata</taxon>
        <taxon>Tunicata</taxon>
        <taxon>Ascidiacea</taxon>
        <taxon>Aplousobranchia</taxon>
        <taxon>Clavelinidae</taxon>
        <taxon>Clavelina</taxon>
    </lineage>
</organism>
<dbReference type="InterPro" id="IPR036850">
    <property type="entry name" value="NDK-like_dom_sf"/>
</dbReference>
<proteinExistence type="inferred from homology"/>
<feature type="domain" description="Nucleoside diphosphate kinase-like" evidence="4">
    <location>
        <begin position="252"/>
        <end position="390"/>
    </location>
</feature>
<dbReference type="CDD" id="cd04416">
    <property type="entry name" value="NDPk_TX"/>
    <property type="match status" value="2"/>
</dbReference>
<dbReference type="Proteomes" id="UP001642483">
    <property type="component" value="Unassembled WGS sequence"/>
</dbReference>
<sequence>MQSYFDDLINYVTSGPCRVLVLTKGETGEGVIELWRKIIGPFDAAVAKEENPNSLRAIYGTDATSNALHGSSTTEEAIRELGFFYPDFRPPTVRSIRSAASRASGKRSKTPSSKPYLQRTLALIRPDALKTHKDAIMQKIEEAGFRIAMQKEVTLTQDQVESFYAEHKDADYFEPLVKQMTCGPVLALCLAHNDAVERWRSMLGPKVVSDAQQDDPESLRALFHVEDAEVNMLHGSDSQSRAESELTQIFNIEQTLAVIKPDAMQEKEQIMDKLKEAGFMISCQKDMSLTKEIAGEIYKSKEGADFYDDLIDHMTSGETLMMVLSAENAVEKLRSIMGPTDPEIAKESHPDSLRALFAKSVKENAIHSPSSKDSAQEKIKIVFGDVQFDWDGTTNEVVESDGIEPNHFVIIIICIF</sequence>
<feature type="active site" description="Pros-phosphohistidine intermediate" evidence="2">
    <location>
        <position position="234"/>
    </location>
</feature>
<dbReference type="EMBL" id="CAWYQH010000002">
    <property type="protein sequence ID" value="CAK8674015.1"/>
    <property type="molecule type" value="Genomic_DNA"/>
</dbReference>
<comment type="caution">
    <text evidence="5">The sequence shown here is derived from an EMBL/GenBank/DDBJ whole genome shotgun (WGS) entry which is preliminary data.</text>
</comment>
<feature type="domain" description="Nucleoside diphosphate kinase-like" evidence="4">
    <location>
        <begin position="117"/>
        <end position="251"/>
    </location>
</feature>
<feature type="active site" description="Pros-phosphohistidine intermediate" evidence="2">
    <location>
        <position position="367"/>
    </location>
</feature>
<feature type="domain" description="Nucleoside diphosphate kinase-like" evidence="4">
    <location>
        <begin position="1"/>
        <end position="92"/>
    </location>
</feature>
<feature type="active site" description="Pros-phosphohistidine intermediate" evidence="2">
    <location>
        <position position="69"/>
    </location>
</feature>
<dbReference type="SMART" id="SM00562">
    <property type="entry name" value="NDK"/>
    <property type="match status" value="3"/>
</dbReference>
<feature type="binding site" evidence="2">
    <location>
        <position position="354"/>
    </location>
    <ligand>
        <name>ATP</name>
        <dbReference type="ChEBI" id="CHEBI:30616"/>
    </ligand>
</feature>
<evidence type="ECO:0000313" key="6">
    <source>
        <dbReference type="Proteomes" id="UP001642483"/>
    </source>
</evidence>
<feature type="binding site" evidence="2">
    <location>
        <position position="340"/>
    </location>
    <ligand>
        <name>ATP</name>
        <dbReference type="ChEBI" id="CHEBI:30616"/>
    </ligand>
</feature>